<keyword evidence="4" id="KW-0963">Cytoplasm</keyword>
<dbReference type="RefSeq" id="WP_189444550.1">
    <property type="nucleotide sequence ID" value="NZ_BMZI01000004.1"/>
</dbReference>
<accession>A0ABQ3E2H8</accession>
<dbReference type="Pfam" id="PF20772">
    <property type="entry name" value="TACO1_YebC_N"/>
    <property type="match status" value="1"/>
</dbReference>
<name>A0ABQ3E2H8_9GAMM</name>
<dbReference type="EMBL" id="BMZI01000004">
    <property type="protein sequence ID" value="GHB21248.1"/>
    <property type="molecule type" value="Genomic_DNA"/>
</dbReference>
<reference evidence="8" key="1">
    <citation type="journal article" date="2019" name="Int. J. Syst. Evol. Microbiol.">
        <title>The Global Catalogue of Microorganisms (GCM) 10K type strain sequencing project: providing services to taxonomists for standard genome sequencing and annotation.</title>
        <authorList>
            <consortium name="The Broad Institute Genomics Platform"/>
            <consortium name="The Broad Institute Genome Sequencing Center for Infectious Disease"/>
            <person name="Wu L."/>
            <person name="Ma J."/>
        </authorList>
    </citation>
    <scope>NUCLEOTIDE SEQUENCE [LARGE SCALE GENOMIC DNA]</scope>
    <source>
        <strain evidence="8">KCTC 32998</strain>
    </source>
</reference>
<evidence type="ECO:0000313" key="7">
    <source>
        <dbReference type="EMBL" id="GHB21248.1"/>
    </source>
</evidence>
<comment type="subcellular location">
    <subcellularLocation>
        <location evidence="4">Cytoplasm</location>
    </subcellularLocation>
</comment>
<protein>
    <recommendedName>
        <fullName evidence="4">Probable transcriptional regulatory protein GCM10009038_20120</fullName>
    </recommendedName>
</protein>
<evidence type="ECO:0000256" key="3">
    <source>
        <dbReference type="ARBA" id="ARBA00023163"/>
    </source>
</evidence>
<dbReference type="InterPro" id="IPR017856">
    <property type="entry name" value="Integrase-like_N"/>
</dbReference>
<feature type="domain" description="TACO1/YebC-like N-terminal" evidence="6">
    <location>
        <begin position="4"/>
        <end position="73"/>
    </location>
</feature>
<organism evidence="7 8">
    <name type="scientific">Salinicola rhizosphaerae</name>
    <dbReference type="NCBI Taxonomy" id="1443141"/>
    <lineage>
        <taxon>Bacteria</taxon>
        <taxon>Pseudomonadati</taxon>
        <taxon>Pseudomonadota</taxon>
        <taxon>Gammaproteobacteria</taxon>
        <taxon>Oceanospirillales</taxon>
        <taxon>Halomonadaceae</taxon>
        <taxon>Salinicola</taxon>
    </lineage>
</organism>
<proteinExistence type="inferred from homology"/>
<dbReference type="InterPro" id="IPR048300">
    <property type="entry name" value="TACO1_YebC-like_2nd/3rd_dom"/>
</dbReference>
<comment type="similarity">
    <text evidence="1 4">Belongs to the TACO1 family.</text>
</comment>
<dbReference type="SUPFAM" id="SSF75625">
    <property type="entry name" value="YebC-like"/>
    <property type="match status" value="1"/>
</dbReference>
<dbReference type="InterPro" id="IPR026564">
    <property type="entry name" value="Transcrip_reg_TACO1-like_dom3"/>
</dbReference>
<dbReference type="HAMAP" id="MF_00693">
    <property type="entry name" value="Transcrip_reg_TACO1"/>
    <property type="match status" value="1"/>
</dbReference>
<evidence type="ECO:0000259" key="5">
    <source>
        <dbReference type="Pfam" id="PF01709"/>
    </source>
</evidence>
<sequence>MGRAFQNRKESMAKTAAAKTKVYSKYGREIYVCAKSGGTDPNGNLTLRGLIEKAKKDQVPTHVIDKALDKASGSGGEDFSPARYEGFGPGNCMVIVECLTDNPNRTFGDVRGCFTKNKSKIGTQGTVSHMFDHCAIFAFAGEDEEAVLEALMEADVDVTDIESEEGRITVFAPHTEYAKAKQALIDAFGELDFEADEIQFLPQTTTPLEGDDVAQFEKFIDMLNELDDVQNVYHNAELPETA</sequence>
<dbReference type="NCBIfam" id="NF009044">
    <property type="entry name" value="PRK12378.1"/>
    <property type="match status" value="1"/>
</dbReference>
<dbReference type="Gene3D" id="3.30.70.980">
    <property type="match status" value="2"/>
</dbReference>
<keyword evidence="3 4" id="KW-0804">Transcription</keyword>
<comment type="caution">
    <text evidence="7">The sequence shown here is derived from an EMBL/GenBank/DDBJ whole genome shotgun (WGS) entry which is preliminary data.</text>
</comment>
<dbReference type="Gene3D" id="1.10.10.200">
    <property type="match status" value="1"/>
</dbReference>
<dbReference type="PANTHER" id="PTHR12532">
    <property type="entry name" value="TRANSLATIONAL ACTIVATOR OF CYTOCHROME C OXIDASE 1"/>
    <property type="match status" value="1"/>
</dbReference>
<evidence type="ECO:0000256" key="1">
    <source>
        <dbReference type="ARBA" id="ARBA00008724"/>
    </source>
</evidence>
<evidence type="ECO:0000256" key="4">
    <source>
        <dbReference type="HAMAP-Rule" id="MF_00693"/>
    </source>
</evidence>
<keyword evidence="8" id="KW-1185">Reference proteome</keyword>
<evidence type="ECO:0000256" key="2">
    <source>
        <dbReference type="ARBA" id="ARBA00023015"/>
    </source>
</evidence>
<dbReference type="InterPro" id="IPR049083">
    <property type="entry name" value="TACO1_YebC_N"/>
</dbReference>
<keyword evidence="2 4" id="KW-0805">Transcription regulation</keyword>
<dbReference type="Proteomes" id="UP000646745">
    <property type="component" value="Unassembled WGS sequence"/>
</dbReference>
<dbReference type="InterPro" id="IPR029072">
    <property type="entry name" value="YebC-like"/>
</dbReference>
<dbReference type="PANTHER" id="PTHR12532:SF0">
    <property type="entry name" value="TRANSLATIONAL ACTIVATOR OF CYTOCHROME C OXIDASE 1"/>
    <property type="match status" value="1"/>
</dbReference>
<evidence type="ECO:0000313" key="8">
    <source>
        <dbReference type="Proteomes" id="UP000646745"/>
    </source>
</evidence>
<feature type="domain" description="TACO1/YebC-like second and third" evidence="5">
    <location>
        <begin position="81"/>
        <end position="236"/>
    </location>
</feature>
<keyword evidence="4" id="KW-0238">DNA-binding</keyword>
<gene>
    <name evidence="7" type="ORF">GCM10009038_20120</name>
</gene>
<dbReference type="Pfam" id="PF01709">
    <property type="entry name" value="Transcrip_reg"/>
    <property type="match status" value="1"/>
</dbReference>
<evidence type="ECO:0000259" key="6">
    <source>
        <dbReference type="Pfam" id="PF20772"/>
    </source>
</evidence>
<dbReference type="InterPro" id="IPR002876">
    <property type="entry name" value="Transcrip_reg_TACO1-like"/>
</dbReference>